<reference evidence="3" key="1">
    <citation type="submission" date="2016-10" db="EMBL/GenBank/DDBJ databases">
        <authorList>
            <person name="Jeantristanb JTB J.-T."/>
            <person name="Ricardo R."/>
        </authorList>
    </citation>
    <scope>NUCLEOTIDE SEQUENCE [LARGE SCALE GENOMIC DNA]</scope>
</reference>
<dbReference type="PANTHER" id="PTHR10492">
    <property type="match status" value="1"/>
</dbReference>
<protein>
    <submittedName>
        <fullName evidence="2">BZ3500_MvSof-1268-A1-R1_Chr1-1g00916 protein</fullName>
    </submittedName>
</protein>
<dbReference type="STRING" id="289078.A0A2X0KJJ3"/>
<dbReference type="Proteomes" id="UP000249723">
    <property type="component" value="Unassembled WGS sequence"/>
</dbReference>
<name>A0A2X0KJJ3_9BASI</name>
<dbReference type="PANTHER" id="PTHR10492:SF57">
    <property type="entry name" value="ATP-DEPENDENT DNA HELICASE"/>
    <property type="match status" value="1"/>
</dbReference>
<dbReference type="EMBL" id="FMWP01000013">
    <property type="protein sequence ID" value="SCZ89046.1"/>
    <property type="molecule type" value="Genomic_DNA"/>
</dbReference>
<dbReference type="OrthoDB" id="3691720at2759"/>
<gene>
    <name evidence="2" type="ORF">BZ3500_MVSOF-1268-A1-R1_CHR1-1G00916</name>
</gene>
<feature type="region of interest" description="Disordered" evidence="1">
    <location>
        <begin position="121"/>
        <end position="150"/>
    </location>
</feature>
<dbReference type="InterPro" id="IPR027417">
    <property type="entry name" value="P-loop_NTPase"/>
</dbReference>
<evidence type="ECO:0000256" key="1">
    <source>
        <dbReference type="SAM" id="MobiDB-lite"/>
    </source>
</evidence>
<accession>A0A2X0KJJ3</accession>
<evidence type="ECO:0000313" key="3">
    <source>
        <dbReference type="Proteomes" id="UP000249723"/>
    </source>
</evidence>
<dbReference type="AlphaFoldDB" id="A0A2X0KJJ3"/>
<sequence length="357" mass="39249">MKEAPTPLADGERTALSCRLIDPSTGMPPVYLRDADNERVGRPELFSRQIGLELATPEAIVVEALQRIRDKFSQEMAAACSIARIRLMEDYQAAVPFNTSALNVNPRVAFLHHQLSGSGSVDCGSPSRGRSSTARFGGVESEAMPSRYSKSSPTRIVDACIMNVDPKQCTPVIPKSSPTRVVDACIMNGDFWGEGEVLHLSQTTCVFSPLPTAWPKRNGQRHYVDRRKVEYFRDRAILAPKNSQVDQINDMVLDLLPGDAQTFYSADSVKNEDESLFFRVSTSPGWRCTLQNSKRSCWTASFVAVSNSAGNGYDVQQVARAVAQVGVCLETPVFSHGQLYVALSRATNVDNVRNVLK</sequence>
<organism evidence="2 3">
    <name type="scientific">Microbotryum saponariae</name>
    <dbReference type="NCBI Taxonomy" id="289078"/>
    <lineage>
        <taxon>Eukaryota</taxon>
        <taxon>Fungi</taxon>
        <taxon>Dikarya</taxon>
        <taxon>Basidiomycota</taxon>
        <taxon>Pucciniomycotina</taxon>
        <taxon>Microbotryomycetes</taxon>
        <taxon>Microbotryales</taxon>
        <taxon>Microbotryaceae</taxon>
        <taxon>Microbotryum</taxon>
    </lineage>
</organism>
<evidence type="ECO:0000313" key="2">
    <source>
        <dbReference type="EMBL" id="SCZ89046.1"/>
    </source>
</evidence>
<dbReference type="SUPFAM" id="SSF52540">
    <property type="entry name" value="P-loop containing nucleoside triphosphate hydrolases"/>
    <property type="match status" value="1"/>
</dbReference>
<keyword evidence="3" id="KW-1185">Reference proteome</keyword>
<proteinExistence type="predicted"/>